<dbReference type="Proteomes" id="UP000230233">
    <property type="component" value="Chromosome V"/>
</dbReference>
<dbReference type="InterPro" id="IPR000494">
    <property type="entry name" value="Rcpt_L-dom"/>
</dbReference>
<keyword evidence="4" id="KW-1185">Reference proteome</keyword>
<evidence type="ECO:0000313" key="4">
    <source>
        <dbReference type="Proteomes" id="UP000230233"/>
    </source>
</evidence>
<dbReference type="SUPFAM" id="SSF52058">
    <property type="entry name" value="L domain-like"/>
    <property type="match status" value="2"/>
</dbReference>
<dbReference type="OrthoDB" id="5864636at2759"/>
<evidence type="ECO:0000256" key="1">
    <source>
        <dbReference type="SAM" id="SignalP"/>
    </source>
</evidence>
<evidence type="ECO:0000313" key="3">
    <source>
        <dbReference type="EMBL" id="PIC25434.1"/>
    </source>
</evidence>
<name>A0A2G5TDK0_9PELO</name>
<dbReference type="STRING" id="1611254.A0A2G5TDK0"/>
<dbReference type="InterPro" id="IPR053079">
    <property type="entry name" value="SPS2_domain"/>
</dbReference>
<dbReference type="EMBL" id="PDUG01000005">
    <property type="protein sequence ID" value="PIC25434.1"/>
    <property type="molecule type" value="Genomic_DNA"/>
</dbReference>
<feature type="domain" description="Receptor L-domain" evidence="2">
    <location>
        <begin position="295"/>
        <end position="415"/>
    </location>
</feature>
<protein>
    <recommendedName>
        <fullName evidence="2">Receptor L-domain domain-containing protein</fullName>
    </recommendedName>
</protein>
<dbReference type="PANTHER" id="PTHR21662">
    <property type="entry name" value="RECEPTOR PROTEIN-TYROSINE KINASE"/>
    <property type="match status" value="1"/>
</dbReference>
<dbReference type="InterPro" id="IPR036941">
    <property type="entry name" value="Rcpt_L-dom_sf"/>
</dbReference>
<keyword evidence="1" id="KW-0732">Signal</keyword>
<accession>A0A2G5TDK0</accession>
<proteinExistence type="predicted"/>
<dbReference type="AlphaFoldDB" id="A0A2G5TDK0"/>
<evidence type="ECO:0000259" key="2">
    <source>
        <dbReference type="Pfam" id="PF01030"/>
    </source>
</evidence>
<feature type="domain" description="Receptor L-domain" evidence="2">
    <location>
        <begin position="118"/>
        <end position="213"/>
    </location>
</feature>
<comment type="caution">
    <text evidence="3">The sequence shown here is derived from an EMBL/GenBank/DDBJ whole genome shotgun (WGS) entry which is preliminary data.</text>
</comment>
<feature type="chain" id="PRO_5013720964" description="Receptor L-domain domain-containing protein" evidence="1">
    <location>
        <begin position="16"/>
        <end position="438"/>
    </location>
</feature>
<gene>
    <name evidence="3" type="primary">Cnig_chr_V.g18369</name>
    <name evidence="3" type="ORF">B9Z55_018369</name>
</gene>
<dbReference type="Pfam" id="PF01030">
    <property type="entry name" value="Recep_L_domain"/>
    <property type="match status" value="2"/>
</dbReference>
<organism evidence="3 4">
    <name type="scientific">Caenorhabditis nigoni</name>
    <dbReference type="NCBI Taxonomy" id="1611254"/>
    <lineage>
        <taxon>Eukaryota</taxon>
        <taxon>Metazoa</taxon>
        <taxon>Ecdysozoa</taxon>
        <taxon>Nematoda</taxon>
        <taxon>Chromadorea</taxon>
        <taxon>Rhabditida</taxon>
        <taxon>Rhabditina</taxon>
        <taxon>Rhabditomorpha</taxon>
        <taxon>Rhabditoidea</taxon>
        <taxon>Rhabditidae</taxon>
        <taxon>Peloderinae</taxon>
        <taxon>Caenorhabditis</taxon>
    </lineage>
</organism>
<sequence length="438" mass="48070">MTWFVLLIILGSVRSQFAPPIDPVAEVTTISTGVEFTITIPYSTTISPTPPTDPLPTNTVKTTVVTTVTHSETTENSTTYSSSMSPVLTTPKPLRCETNCTFQAAYIESANLKKFPKNCTTVCADPLSIQHETDLTEKQLTNAFKNMKHLIGSLLVTRSKFSSGKFLANLESVDCDNIGQFKWSLNENLTEIGLTSLKSVSCQVEITSNPELAKLNLPNMMPTPSQTADHLRTGVEINGNSPELCITEQEMSNFLSNENNDIGTMPQFYCSALNTNDTIKSCVFENSTLATLETGCVKLKGNVLISENDEEHTYKLESVKDILGSLTIDGTNLTDIDFLDSLENVVALKGGKKNLEENEQLKITENQSAILIQYNPNLANVTFPNLKRAIAKSDQVIIFQNNSQELLMNPSVCWNIRNVLNTSNAGIPTIDGQDCGEY</sequence>
<feature type="signal peptide" evidence="1">
    <location>
        <begin position="1"/>
        <end position="15"/>
    </location>
</feature>
<dbReference type="Gene3D" id="3.80.20.20">
    <property type="entry name" value="Receptor L-domain"/>
    <property type="match status" value="2"/>
</dbReference>
<dbReference type="PANTHER" id="PTHR21662:SF61">
    <property type="entry name" value="RECEPTOR L-DOMAIN DOMAIN-CONTAINING PROTEIN"/>
    <property type="match status" value="1"/>
</dbReference>
<reference evidence="4" key="1">
    <citation type="submission" date="2017-10" db="EMBL/GenBank/DDBJ databases">
        <title>Rapid genome shrinkage in a self-fertile nematode reveals novel sperm competition proteins.</title>
        <authorList>
            <person name="Yin D."/>
            <person name="Schwarz E.M."/>
            <person name="Thomas C.G."/>
            <person name="Felde R.L."/>
            <person name="Korf I.F."/>
            <person name="Cutter A.D."/>
            <person name="Schartner C.M."/>
            <person name="Ralston E.J."/>
            <person name="Meyer B.J."/>
            <person name="Haag E.S."/>
        </authorList>
    </citation>
    <scope>NUCLEOTIDE SEQUENCE [LARGE SCALE GENOMIC DNA]</scope>
    <source>
        <strain evidence="4">JU1422</strain>
    </source>
</reference>